<dbReference type="InterPro" id="IPR057494">
    <property type="entry name" value="Rossman_Mical"/>
</dbReference>
<accession>A0A1Y1V5F7</accession>
<dbReference type="Gene3D" id="3.50.50.60">
    <property type="entry name" value="FAD/NAD(P)-binding domain"/>
    <property type="match status" value="2"/>
</dbReference>
<reference evidence="3 4" key="1">
    <citation type="submission" date="2016-08" db="EMBL/GenBank/DDBJ databases">
        <title>Genomes of anaerobic fungi encode conserved fungal cellulosomes for biomass hydrolysis.</title>
        <authorList>
            <consortium name="DOE Joint Genome Institute"/>
            <person name="Haitjema C.H."/>
            <person name="Gilmore S.P."/>
            <person name="Henske J.K."/>
            <person name="Solomon K.V."/>
            <person name="De Groot R."/>
            <person name="Kuo A."/>
            <person name="Mondo S.J."/>
            <person name="Salamov A.A."/>
            <person name="Labutti K."/>
            <person name="Zhao Z."/>
            <person name="Chiniquy J."/>
            <person name="Barry K."/>
            <person name="Brewer H.M."/>
            <person name="Purvine S.O."/>
            <person name="Wright A.T."/>
            <person name="Boxma B."/>
            <person name="Van Alen T."/>
            <person name="Hackstein J.H."/>
            <person name="Baker S.E."/>
            <person name="Grigoriev I.V."/>
            <person name="O'Malley M.A."/>
        </authorList>
    </citation>
    <scope>NUCLEOTIDE SEQUENCE [LARGE SCALE GENOMIC DNA]</scope>
    <source>
        <strain evidence="4">finn</strain>
    </source>
</reference>
<feature type="compositionally biased region" description="Low complexity" evidence="1">
    <location>
        <begin position="616"/>
        <end position="647"/>
    </location>
</feature>
<feature type="compositionally biased region" description="Basic and acidic residues" evidence="1">
    <location>
        <begin position="530"/>
        <end position="613"/>
    </location>
</feature>
<proteinExistence type="predicted"/>
<dbReference type="Pfam" id="PF25413">
    <property type="entry name" value="Rossman_Mical"/>
    <property type="match status" value="1"/>
</dbReference>
<organism evidence="3 4">
    <name type="scientific">Piromyces finnis</name>
    <dbReference type="NCBI Taxonomy" id="1754191"/>
    <lineage>
        <taxon>Eukaryota</taxon>
        <taxon>Fungi</taxon>
        <taxon>Fungi incertae sedis</taxon>
        <taxon>Chytridiomycota</taxon>
        <taxon>Chytridiomycota incertae sedis</taxon>
        <taxon>Neocallimastigomycetes</taxon>
        <taxon>Neocallimastigales</taxon>
        <taxon>Neocallimastigaceae</taxon>
        <taxon>Piromyces</taxon>
    </lineage>
</organism>
<dbReference type="STRING" id="1754191.A0A1Y1V5F7"/>
<feature type="compositionally biased region" description="Basic and acidic residues" evidence="1">
    <location>
        <begin position="721"/>
        <end position="738"/>
    </location>
</feature>
<dbReference type="EMBL" id="MCFH01000035">
    <property type="protein sequence ID" value="ORX46412.1"/>
    <property type="molecule type" value="Genomic_DNA"/>
</dbReference>
<sequence length="1004" mass="117126">MLGGITALKTDTSNVKENLIKFVEADDLEETLEAFQEYKQSCVDKLEKMKEGGGNTNEIANIFNRNIQPISKPQPKRDTTPIDLSVPEDESWRNLPEFLEIEEIVKNDTFSVKTKEPQIVYNNLKKASIRTIPHLRPLWKGLDNHFEAQEYQKSAKVYEEFLRKREEYREDNKKIYPQERNILIIGAGPAGLRMAIEAAFLKFNNIVVAEKKNFFDRTEILEAWDFDLIDLRDLGVRDLYKEFGVHGHDLISTKRLQLCLLKIALILGVRVYPNSEYKYVNRFDNKKSPYYTATFETEHEELKNYEFNVLVDASGHNTNIMKEFNFERQVIPGLHDIAITANFDTDNSISNLSKAKYAPFKHGVCAVQFSNIIYNADETHFILTTPSKENLLETGVLNEDRDDLDELLEPENVNYDILATYLRRVADKCKIPATCLLSISNKSNKPFIGIYNISERHCSNKPSKFLVEPFEYTPPKVEPPQKIIKRIPNKERIEKEEIYNDRMKRRREMELEIERKRKEEEARRKAEEEARRKAEEEARRKAEEEARKKVEEEAKKKAEEEAKRKAEEEAKRKAEEEARKKRAEEDAKRRMEEAALAKKKMDEDARLMNELRRRGGSSSPIPRPLSRNSLRAFEQQQQQQQQKSFSSKPKDFPSKNLSGLVSKRMSFFAQVSDDNNVKKPELVKKVSKINVNKWESITANADKPKEKDLKIPKSTGPTWSERQKAFAQQKEEEKKKENPAPAPVQTGPTWSEKQKELKKKEEEEKKRKEEVLRKGREEDEILIKEALEEQRKAKEAEKERLRLLKEEEERNHVKVLPEEFEKEALELNKKKEKQKAIDEEEAARLRREAEIAKNEKLLKENKDNTPKKALFVAMIGDALVEPFWEQGNGLAYSTLSAMDLAWVLQMMGEPENWYAESNDGIDGPSVLTKHEKMYWQLLGCTCDNIQRQERYSIDPLVRYDRVGKRMKIEHQQVVSKLMSEKYPSTNMTRKSDKRISVWTTPGLN</sequence>
<evidence type="ECO:0000259" key="2">
    <source>
        <dbReference type="Pfam" id="PF25413"/>
    </source>
</evidence>
<dbReference type="InterPro" id="IPR036188">
    <property type="entry name" value="FAD/NAD-bd_sf"/>
</dbReference>
<evidence type="ECO:0000313" key="3">
    <source>
        <dbReference type="EMBL" id="ORX46412.1"/>
    </source>
</evidence>
<comment type="caution">
    <text evidence="3">The sequence shown here is derived from an EMBL/GenBank/DDBJ whole genome shotgun (WGS) entry which is preliminary data.</text>
</comment>
<feature type="compositionally biased region" description="Basic and acidic residues" evidence="1">
    <location>
        <begin position="752"/>
        <end position="772"/>
    </location>
</feature>
<reference evidence="3 4" key="2">
    <citation type="submission" date="2016-08" db="EMBL/GenBank/DDBJ databases">
        <title>Pervasive Adenine N6-methylation of Active Genes in Fungi.</title>
        <authorList>
            <consortium name="DOE Joint Genome Institute"/>
            <person name="Mondo S.J."/>
            <person name="Dannebaum R.O."/>
            <person name="Kuo R.C."/>
            <person name="Labutti K."/>
            <person name="Haridas S."/>
            <person name="Kuo A."/>
            <person name="Salamov A."/>
            <person name="Ahrendt S.R."/>
            <person name="Lipzen A."/>
            <person name="Sullivan W."/>
            <person name="Andreopoulos W.B."/>
            <person name="Clum A."/>
            <person name="Lindquist E."/>
            <person name="Daum C."/>
            <person name="Ramamoorthy G.K."/>
            <person name="Gryganskyi A."/>
            <person name="Culley D."/>
            <person name="Magnuson J.K."/>
            <person name="James T.Y."/>
            <person name="O'Malley M.A."/>
            <person name="Stajich J.E."/>
            <person name="Spatafora J.W."/>
            <person name="Visel A."/>
            <person name="Grigoriev I.V."/>
        </authorList>
    </citation>
    <scope>NUCLEOTIDE SEQUENCE [LARGE SCALE GENOMIC DNA]</scope>
    <source>
        <strain evidence="4">finn</strain>
    </source>
</reference>
<dbReference type="AlphaFoldDB" id="A0A1Y1V5F7"/>
<dbReference type="SUPFAM" id="SSF51905">
    <property type="entry name" value="FAD/NAD(P)-binding domain"/>
    <property type="match status" value="1"/>
</dbReference>
<feature type="compositionally biased region" description="Basic and acidic residues" evidence="1">
    <location>
        <begin position="702"/>
        <end position="711"/>
    </location>
</feature>
<feature type="region of interest" description="Disordered" evidence="1">
    <location>
        <begin position="530"/>
        <end position="658"/>
    </location>
</feature>
<feature type="region of interest" description="Disordered" evidence="1">
    <location>
        <begin position="694"/>
        <end position="772"/>
    </location>
</feature>
<evidence type="ECO:0000313" key="4">
    <source>
        <dbReference type="Proteomes" id="UP000193719"/>
    </source>
</evidence>
<keyword evidence="4" id="KW-1185">Reference proteome</keyword>
<gene>
    <name evidence="3" type="ORF">BCR36DRAFT_405693</name>
</gene>
<protein>
    <recommendedName>
        <fullName evidence="2">[F-actin]-monooxygenase MICAL1-3-like Rossman domain-containing protein</fullName>
    </recommendedName>
</protein>
<dbReference type="Proteomes" id="UP000193719">
    <property type="component" value="Unassembled WGS sequence"/>
</dbReference>
<feature type="domain" description="[F-actin]-monooxygenase MICAL1-3-like Rossman" evidence="2">
    <location>
        <begin position="364"/>
        <end position="429"/>
    </location>
</feature>
<evidence type="ECO:0000256" key="1">
    <source>
        <dbReference type="SAM" id="MobiDB-lite"/>
    </source>
</evidence>
<dbReference type="OrthoDB" id="20799at2759"/>
<name>A0A1Y1V5F7_9FUNG</name>